<dbReference type="GO" id="GO:0042025">
    <property type="term" value="C:host cell nucleus"/>
    <property type="evidence" value="ECO:0007669"/>
    <property type="project" value="UniProtKB-SubCell"/>
</dbReference>
<keyword evidence="15 16" id="KW-1119">Modulation of host cell apoptosis by virus</keyword>
<dbReference type="GO" id="GO:0030430">
    <property type="term" value="C:host cell cytoplasm"/>
    <property type="evidence" value="ECO:0007669"/>
    <property type="project" value="UniProtKB-SubCell"/>
</dbReference>
<feature type="zinc finger region" evidence="16">
    <location>
        <begin position="25"/>
        <end position="61"/>
    </location>
</feature>
<keyword evidence="20" id="KW-1185">Reference proteome</keyword>
<keyword evidence="14 16" id="KW-0899">Viral immunoevasion</keyword>
<feature type="zinc finger region" evidence="16">
    <location>
        <begin position="98"/>
        <end position="134"/>
    </location>
</feature>
<dbReference type="KEGG" id="vg:5076447"/>
<keyword evidence="9 16" id="KW-0805">Transcription regulation</keyword>
<name>Q647I1_9PAPI</name>
<evidence type="ECO:0000256" key="4">
    <source>
        <dbReference type="ARBA" id="ARBA00022581"/>
    </source>
</evidence>
<evidence type="ECO:0000313" key="20">
    <source>
        <dbReference type="Proteomes" id="UP000052101"/>
    </source>
</evidence>
<dbReference type="Pfam" id="PF00518">
    <property type="entry name" value="E6"/>
    <property type="match status" value="1"/>
</dbReference>
<evidence type="ECO:0000256" key="2">
    <source>
        <dbReference type="ARBA" id="ARBA00022518"/>
    </source>
</evidence>
<evidence type="ECO:0000256" key="1">
    <source>
        <dbReference type="ARBA" id="ARBA00006346"/>
    </source>
</evidence>
<dbReference type="InterPro" id="IPR038575">
    <property type="entry name" value="E6_sf"/>
</dbReference>
<dbReference type="GO" id="GO:0003677">
    <property type="term" value="F:DNA binding"/>
    <property type="evidence" value="ECO:0007669"/>
    <property type="project" value="UniProtKB-UniRule"/>
</dbReference>
<keyword evidence="12 16" id="KW-0804">Transcription</keyword>
<dbReference type="EMBL" id="LC363559">
    <property type="protein sequence ID" value="BBC43191.1"/>
    <property type="molecule type" value="Genomic_DNA"/>
</dbReference>
<evidence type="ECO:0000256" key="16">
    <source>
        <dbReference type="HAMAP-Rule" id="MF_04006"/>
    </source>
</evidence>
<evidence type="ECO:0000256" key="9">
    <source>
        <dbReference type="ARBA" id="ARBA00023015"/>
    </source>
</evidence>
<keyword evidence="11 16" id="KW-0010">Activator</keyword>
<organism evidence="18 20">
    <name type="scientific">Canis familiaris papillomavirus 2</name>
    <dbReference type="NCBI Taxonomy" id="292792"/>
    <lineage>
        <taxon>Viruses</taxon>
        <taxon>Monodnaviria</taxon>
        <taxon>Shotokuvirae</taxon>
        <taxon>Cossaviricota</taxon>
        <taxon>Papovaviricetes</taxon>
        <taxon>Zurhausenvirales</taxon>
        <taxon>Papillomaviridae</taxon>
        <taxon>Firstpapillomavirinae</taxon>
        <taxon>Taupapillomavirus</taxon>
        <taxon>Taupapillomavirus 1</taxon>
    </lineage>
</organism>
<dbReference type="GO" id="GO:0052170">
    <property type="term" value="P:symbiont-mediated suppression of host innate immune response"/>
    <property type="evidence" value="ECO:0007669"/>
    <property type="project" value="UniProtKB-KW"/>
</dbReference>
<accession>Q647I1</accession>
<gene>
    <name evidence="16 19" type="primary">E6</name>
</gene>
<keyword evidence="7 16" id="KW-0863">Zinc-finger</keyword>
<evidence type="ECO:0000313" key="18">
    <source>
        <dbReference type="EMBL" id="AAU21225.1"/>
    </source>
</evidence>
<keyword evidence="2 16" id="KW-0244">Early protein</keyword>
<evidence type="ECO:0000256" key="5">
    <source>
        <dbReference type="ARBA" id="ARBA00022632"/>
    </source>
</evidence>
<keyword evidence="8 16" id="KW-0862">Zinc</keyword>
<reference evidence="18 20" key="1">
    <citation type="journal article" date="2007" name="Virology">
        <title>An epidermotropic canine papillomavirus with malignant potential contains an E5 gene and establishes a unique genus.</title>
        <authorList>
            <person name="Yuan H."/>
            <person name="Ghim S."/>
            <person name="Newsome J."/>
            <person name="Apolinario T."/>
            <person name="Olcese V."/>
            <person name="Martin M."/>
            <person name="Delius H."/>
            <person name="Felsburg P."/>
            <person name="Jenson B."/>
            <person name="Schlegel R."/>
        </authorList>
    </citation>
    <scope>NUCLEOTIDE SEQUENCE [LARGE SCALE GENOMIC DNA]</scope>
</reference>
<dbReference type="SUPFAM" id="SSF161229">
    <property type="entry name" value="E6 C-terminal domain-like"/>
    <property type="match status" value="2"/>
</dbReference>
<evidence type="ECO:0000256" key="6">
    <source>
        <dbReference type="ARBA" id="ARBA00022723"/>
    </source>
</evidence>
<proteinExistence type="inferred from homology"/>
<evidence type="ECO:0000256" key="11">
    <source>
        <dbReference type="ARBA" id="ARBA00023159"/>
    </source>
</evidence>
<keyword evidence="4 16" id="KW-0945">Host-virus interaction</keyword>
<comment type="subunit">
    <text evidence="16">Forms homodimers. Interacts with ubiquitin-protein ligase UBE3A/E6-AP; this interaction stimulates UBE3A ubiquitin activity. Interacts with host BAK1.</text>
</comment>
<dbReference type="GO" id="GO:0008270">
    <property type="term" value="F:zinc ion binding"/>
    <property type="evidence" value="ECO:0007669"/>
    <property type="project" value="UniProtKB-KW"/>
</dbReference>
<keyword evidence="10 16" id="KW-0238">DNA-binding</keyword>
<dbReference type="EMBL" id="AY722648">
    <property type="protein sequence ID" value="AAU21225.1"/>
    <property type="molecule type" value="Genomic_DNA"/>
</dbReference>
<dbReference type="HAMAP" id="MF_04006">
    <property type="entry name" value="HPV_E6"/>
    <property type="match status" value="1"/>
</dbReference>
<evidence type="ECO:0000256" key="8">
    <source>
        <dbReference type="ARBA" id="ARBA00022833"/>
    </source>
</evidence>
<dbReference type="Proteomes" id="UP000052101">
    <property type="component" value="Segment"/>
</dbReference>
<evidence type="ECO:0000256" key="3">
    <source>
        <dbReference type="ARBA" id="ARBA00022562"/>
    </source>
</evidence>
<comment type="similarity">
    <text evidence="1 16 17">Belongs to the papillomaviridae E6 protein family.</text>
</comment>
<dbReference type="OrthoDB" id="27353at10239"/>
<comment type="function">
    <text evidence="16">Plays a major role in the induction and maintenance of cellular transformation. E6 associates with host UBE3A/E6-AP ubiquitin-protein ligase and modulates its activity. Protects host keratinocytes from apoptosis by mediating the degradation of host BAK1. May also inhibit host immune response.</text>
</comment>
<evidence type="ECO:0000256" key="7">
    <source>
        <dbReference type="ARBA" id="ARBA00022771"/>
    </source>
</evidence>
<evidence type="ECO:0000256" key="13">
    <source>
        <dbReference type="ARBA" id="ARBA00023200"/>
    </source>
</evidence>
<dbReference type="GO" id="GO:0039502">
    <property type="term" value="P:symbiont-mediated suppression of host type I interferon-mediated signaling pathway"/>
    <property type="evidence" value="ECO:0007669"/>
    <property type="project" value="UniProtKB-UniRule"/>
</dbReference>
<sequence length="135" mass="15493">MARPLSIRSLCLSWDLNFESILLPCVFCNCSMLLEDKIAFENKCLCLVWRWGCPFGVCRPCCTERAFADCVKNATCTVEGDGLERIFMKPLASLCVRCTFCLKPLTVEEKHACVLRRSPFMLVRKYWRNTCDSCV</sequence>
<evidence type="ECO:0000256" key="14">
    <source>
        <dbReference type="ARBA" id="ARBA00023280"/>
    </source>
</evidence>
<dbReference type="GO" id="GO:0006355">
    <property type="term" value="P:regulation of DNA-templated transcription"/>
    <property type="evidence" value="ECO:0007669"/>
    <property type="project" value="UniProtKB-UniRule"/>
</dbReference>
<keyword evidence="6 16" id="KW-0479">Metal-binding</keyword>
<evidence type="ECO:0000256" key="15">
    <source>
        <dbReference type="ARBA" id="ARBA00023323"/>
    </source>
</evidence>
<keyword evidence="5 16" id="KW-1090">Inhibition of host innate immune response by virus</keyword>
<evidence type="ECO:0000256" key="12">
    <source>
        <dbReference type="ARBA" id="ARBA00023163"/>
    </source>
</evidence>
<comment type="caution">
    <text evidence="16">Lacks conserved residue(s) required for the propagation of feature annotation.</text>
</comment>
<dbReference type="GO" id="GO:0039648">
    <property type="term" value="P:symbiont-mediated perturbation of host ubiquitin-like protein modification"/>
    <property type="evidence" value="ECO:0007669"/>
    <property type="project" value="UniProtKB-UniRule"/>
</dbReference>
<evidence type="ECO:0000256" key="10">
    <source>
        <dbReference type="ARBA" id="ARBA00023125"/>
    </source>
</evidence>
<dbReference type="InterPro" id="IPR001334">
    <property type="entry name" value="E6"/>
</dbReference>
<comment type="subcellular location">
    <subcellularLocation>
        <location evidence="16 17">Host cytoplasm</location>
    </subcellularLocation>
    <subcellularLocation>
        <location evidence="16 17">Host nucleus</location>
    </subcellularLocation>
</comment>
<evidence type="ECO:0000313" key="19">
    <source>
        <dbReference type="EMBL" id="BBC43191.1"/>
    </source>
</evidence>
<dbReference type="Gene3D" id="3.30.240.40">
    <property type="entry name" value="E6 early regulatory protein"/>
    <property type="match status" value="2"/>
</dbReference>
<protein>
    <recommendedName>
        <fullName evidence="16 17">Protein E6</fullName>
    </recommendedName>
</protein>
<reference evidence="19" key="2">
    <citation type="journal article" date="2019" name="J. Vet. Med. Sci.">
        <title>Spontaneous regression of canine papillomavirus type 2-related papillomatosis on footpads in a dog.</title>
        <authorList>
            <person name="Iyori K."/>
            <person name="Inai K."/>
            <person name="Shimakura H."/>
            <person name="Haga T."/>
            <person name="Shimoura H."/>
            <person name="Imanishi I."/>
            <person name="Imai A."/>
            <person name="Iwasaki T."/>
        </authorList>
    </citation>
    <scope>NUCLEOTIDE SEQUENCE</scope>
    <source>
        <strain evidence="19">C170322</strain>
    </source>
</reference>
<dbReference type="RefSeq" id="YP_164628.1">
    <property type="nucleotide sequence ID" value="NC_006564.1"/>
</dbReference>
<keyword evidence="13 16" id="KW-1035">Host cytoplasm</keyword>
<keyword evidence="3 16" id="KW-1048">Host nucleus</keyword>
<dbReference type="GO" id="GO:0006351">
    <property type="term" value="P:DNA-templated transcription"/>
    <property type="evidence" value="ECO:0007669"/>
    <property type="project" value="UniProtKB-UniRule"/>
</dbReference>
<evidence type="ECO:0000256" key="17">
    <source>
        <dbReference type="RuleBase" id="RU363123"/>
    </source>
</evidence>
<dbReference type="GO" id="GO:0052150">
    <property type="term" value="P:symbiont-mediated perturbation of host apoptosis"/>
    <property type="evidence" value="ECO:0007669"/>
    <property type="project" value="UniProtKB-KW"/>
</dbReference>